<protein>
    <submittedName>
        <fullName evidence="1">Uncharacterized protein</fullName>
    </submittedName>
</protein>
<evidence type="ECO:0000313" key="1">
    <source>
        <dbReference type="EMBL" id="MBD2346865.1"/>
    </source>
</evidence>
<evidence type="ECO:0000313" key="2">
    <source>
        <dbReference type="Proteomes" id="UP000607281"/>
    </source>
</evidence>
<reference evidence="1 2" key="1">
    <citation type="journal article" date="2020" name="ISME J.">
        <title>Comparative genomics reveals insights into cyanobacterial evolution and habitat adaptation.</title>
        <authorList>
            <person name="Chen M.Y."/>
            <person name="Teng W.K."/>
            <person name="Zhao L."/>
            <person name="Hu C.X."/>
            <person name="Zhou Y.K."/>
            <person name="Han B.P."/>
            <person name="Song L.R."/>
            <person name="Shu W.S."/>
        </authorList>
    </citation>
    <scope>NUCLEOTIDE SEQUENCE [LARGE SCALE GENOMIC DNA]</scope>
    <source>
        <strain evidence="1 2">FACHB-260</strain>
    </source>
</reference>
<organism evidence="1 2">
    <name type="scientific">Anabaena subtropica FACHB-260</name>
    <dbReference type="NCBI Taxonomy" id="2692884"/>
    <lineage>
        <taxon>Bacteria</taxon>
        <taxon>Bacillati</taxon>
        <taxon>Cyanobacteriota</taxon>
        <taxon>Cyanophyceae</taxon>
        <taxon>Nostocales</taxon>
        <taxon>Nostocaceae</taxon>
        <taxon>Anabaena</taxon>
    </lineage>
</organism>
<name>A0ABR8CWP3_9NOST</name>
<keyword evidence="2" id="KW-1185">Reference proteome</keyword>
<proteinExistence type="predicted"/>
<sequence length="314" mass="36236">MNATNTHNESICFCTAAFGKEYILLAKLLAEDIHQFAPGHVFVILTDKPIFFQNHPNVIAIKHWCRGVKPYHERRFAIQYALSLSSTVMYLDADVRICSPLPQDLNFAPGLTARSCTDMKKHLQHQFDQPSLTPERQRKKHIIESMANKVGIDIYSSSLKFINEFLFVIKADEGRELEFLRLWGELAIYADTLGLHNNPTYAMALAAVKSNFLIFHSEMNGLNFFDNRIEKIRISQGTSTLGEKSQKYFQEQSQIEDKRRNLLQKSWRFLNRKISFGYNLIRVRLMSAFLPSMLLDYPKNYTPTKKATSVSPEM</sequence>
<accession>A0ABR8CWP3</accession>
<dbReference type="RefSeq" id="WP_190409273.1">
    <property type="nucleotide sequence ID" value="NZ_JACJRF010000058.1"/>
</dbReference>
<gene>
    <name evidence="1" type="ORF">H6G18_22370</name>
</gene>
<comment type="caution">
    <text evidence="1">The sequence shown here is derived from an EMBL/GenBank/DDBJ whole genome shotgun (WGS) entry which is preliminary data.</text>
</comment>
<dbReference type="EMBL" id="JACJRF010000058">
    <property type="protein sequence ID" value="MBD2346865.1"/>
    <property type="molecule type" value="Genomic_DNA"/>
</dbReference>
<dbReference type="Proteomes" id="UP000607281">
    <property type="component" value="Unassembled WGS sequence"/>
</dbReference>